<dbReference type="EMBL" id="JAEMEF010000016">
    <property type="protein sequence ID" value="MBL7561064.1"/>
    <property type="molecule type" value="Genomic_DNA"/>
</dbReference>
<organism evidence="1 2">
    <name type="scientific">Olleya sediminilitoris</name>
    <dbReference type="NCBI Taxonomy" id="2795739"/>
    <lineage>
        <taxon>Bacteria</taxon>
        <taxon>Pseudomonadati</taxon>
        <taxon>Bacteroidota</taxon>
        <taxon>Flavobacteriia</taxon>
        <taxon>Flavobacteriales</taxon>
        <taxon>Flavobacteriaceae</taxon>
    </lineage>
</organism>
<reference evidence="1 2" key="1">
    <citation type="submission" date="2020-12" db="EMBL/GenBank/DDBJ databases">
        <title>Olleya sediminilitoris sp. nov., isolated from a tidal flat.</title>
        <authorList>
            <person name="Park S."/>
            <person name="Yoon J.-H."/>
        </authorList>
    </citation>
    <scope>NUCLEOTIDE SEQUENCE [LARGE SCALE GENOMIC DNA]</scope>
    <source>
        <strain evidence="1 2">YSTF-M6</strain>
    </source>
</reference>
<keyword evidence="2" id="KW-1185">Reference proteome</keyword>
<accession>A0ABS1WPM0</accession>
<evidence type="ECO:0000313" key="1">
    <source>
        <dbReference type="EMBL" id="MBL7561064.1"/>
    </source>
</evidence>
<gene>
    <name evidence="1" type="ORF">JAO71_14760</name>
</gene>
<evidence type="ECO:0000313" key="2">
    <source>
        <dbReference type="Proteomes" id="UP000605013"/>
    </source>
</evidence>
<sequence length="146" mass="17674">MRKTAERIIQELFIRRVFRKFKDSLPTKSDFENPKFDYHVLADAIVWEDEGIEKCNPKLENALRYALNYRTNLIANTDFETNNANSGKIEKRTFKLAKKYFPNWIRFNESRCSYNSELSDRIKRIRKVSEWKIDKMLNYEKTEFEN</sequence>
<comment type="caution">
    <text evidence="1">The sequence shown here is derived from an EMBL/GenBank/DDBJ whole genome shotgun (WGS) entry which is preliminary data.</text>
</comment>
<proteinExistence type="predicted"/>
<dbReference type="RefSeq" id="WP_116823200.1">
    <property type="nucleotide sequence ID" value="NZ_JAEMEF010000016.1"/>
</dbReference>
<protein>
    <submittedName>
        <fullName evidence="1">Uncharacterized protein</fullName>
    </submittedName>
</protein>
<dbReference type="Proteomes" id="UP000605013">
    <property type="component" value="Unassembled WGS sequence"/>
</dbReference>
<name>A0ABS1WPM0_9FLAO</name>